<keyword evidence="10" id="KW-0408">Iron</keyword>
<evidence type="ECO:0000259" key="18">
    <source>
        <dbReference type="PROSITE" id="PS51918"/>
    </source>
</evidence>
<keyword evidence="12" id="KW-0496">Mitochondrion</keyword>
<dbReference type="InterPro" id="IPR047594">
    <property type="entry name" value="MoaC_bact/euk"/>
</dbReference>
<evidence type="ECO:0000256" key="9">
    <source>
        <dbReference type="ARBA" id="ARBA00022741"/>
    </source>
</evidence>
<evidence type="ECO:0000313" key="20">
    <source>
        <dbReference type="Proteomes" id="UP000554235"/>
    </source>
</evidence>
<dbReference type="InterPro" id="IPR058240">
    <property type="entry name" value="rSAM_sf"/>
</dbReference>
<evidence type="ECO:0000256" key="2">
    <source>
        <dbReference type="ARBA" id="ARBA00001966"/>
    </source>
</evidence>
<dbReference type="SMART" id="SM00729">
    <property type="entry name" value="Elp3"/>
    <property type="match status" value="1"/>
</dbReference>
<dbReference type="CDD" id="cd21117">
    <property type="entry name" value="Twitch_MoaA"/>
    <property type="match status" value="1"/>
</dbReference>
<dbReference type="InterPro" id="IPR007197">
    <property type="entry name" value="rSAM"/>
</dbReference>
<keyword evidence="15" id="KW-0456">Lyase</keyword>
<evidence type="ECO:0000256" key="4">
    <source>
        <dbReference type="ARBA" id="ARBA00008484"/>
    </source>
</evidence>
<dbReference type="SFLD" id="SFLDG01386">
    <property type="entry name" value="main_SPASM_domain-containing"/>
    <property type="match status" value="1"/>
</dbReference>
<dbReference type="GO" id="GO:0005525">
    <property type="term" value="F:GTP binding"/>
    <property type="evidence" value="ECO:0007669"/>
    <property type="project" value="UniProtKB-KW"/>
</dbReference>
<evidence type="ECO:0000256" key="6">
    <source>
        <dbReference type="ARBA" id="ARBA00022485"/>
    </source>
</evidence>
<dbReference type="PANTHER" id="PTHR22960">
    <property type="entry name" value="MOLYBDOPTERIN COFACTOR SYNTHESIS PROTEIN A"/>
    <property type="match status" value="1"/>
</dbReference>
<sequence>MSSMSLRARAAAGLQRAAPCQRRLGLGLGLSTQIYAPPRASRSVATAAAASPQESPPETSPAASEAELFQPRRRRIREAKPFSEFLTDTFHRQHDYLRISVTERCNLRCVYCMPEEGVPLSPNRELLTTPEIVLLSSVFVSQGVTKIRLTGGEPTVRRDILPLMHQIGELRRHGLKEICITTNGISLHRKLDSMIESGLTGVNLSLDTLDPWQFQIMTRRKGFDAVQKSIDRILKLNKLGAGIKLKINCVVMRGVNDREVLPFVDLTQEKDIEVRFIEYMPFDGNKWSKGKMFSYSEMLDLIRSKYPTLQKVQDHKNDTSKTWHIPGFAGRIGFITSMTHNFCGTCNRLRITGDGNLKVCLFGNAEVSLRDILRKSNSGEPIDDQAFEAMKQIEMDRRRDLASSNQTPLGLAPNEMELLEVIGAAVKRKKAKHAGIGELEHMKNRPMILIDAMKPSLSRDMPHRVQSLLRDGLLTHGRLRAPSPFQQARFFSQTRRLQRNGHGKPEGTRLTHVSESGAARMVSISDKSVTSRVAKAVCTVRFSNGTAISLIRDNQMKKGDVLGVARIAGIMASKRTPDLIPLCHPIALSKATVDLDVRGDDRVEIAATVTCEGRTGVEMEALTAASTAALTVYDMCKAVDKGMVVEGLRVVLKDGGKSGRWEMEAHELLTLEPLSPRGLDLGQTQQDPVYPNSLGTTQAGKVEAGKLLRIKLEHTGAYSWDNGLVVSRDKKSNKDHSEVETGSHVRSYRLSHNAGPSFDHLSAAWHPVQLEIRCGGNRDGSTKRERRNRLRYDGGKKQA</sequence>
<dbReference type="InterPro" id="IPR010505">
    <property type="entry name" value="MoaA_twitch"/>
</dbReference>
<dbReference type="InterPro" id="IPR050105">
    <property type="entry name" value="MoCo_biosynth_MoaA/MoaC"/>
</dbReference>
<feature type="region of interest" description="Disordered" evidence="17">
    <location>
        <begin position="45"/>
        <end position="70"/>
    </location>
</feature>
<evidence type="ECO:0000256" key="7">
    <source>
        <dbReference type="ARBA" id="ARBA00022691"/>
    </source>
</evidence>
<dbReference type="InterPro" id="IPR040064">
    <property type="entry name" value="MoaA-like"/>
</dbReference>
<dbReference type="InterPro" id="IPR006638">
    <property type="entry name" value="Elp3/MiaA/NifB-like_rSAM"/>
</dbReference>
<dbReference type="InterPro" id="IPR013483">
    <property type="entry name" value="MoaA"/>
</dbReference>
<reference evidence="19 20" key="1">
    <citation type="submission" date="2020-01" db="EMBL/GenBank/DDBJ databases">
        <title>Identification and distribution of gene clusters putatively required for synthesis of sphingolipid metabolism inhibitors in phylogenetically diverse species of the filamentous fungus Fusarium.</title>
        <authorList>
            <person name="Kim H.-S."/>
            <person name="Busman M."/>
            <person name="Brown D.W."/>
            <person name="Divon H."/>
            <person name="Uhlig S."/>
            <person name="Proctor R.H."/>
        </authorList>
    </citation>
    <scope>NUCLEOTIDE SEQUENCE [LARGE SCALE GENOMIC DNA]</scope>
    <source>
        <strain evidence="19 20">NRRL 20459</strain>
    </source>
</reference>
<dbReference type="UniPathway" id="UPA00344"/>
<evidence type="ECO:0000256" key="3">
    <source>
        <dbReference type="ARBA" id="ARBA00005046"/>
    </source>
</evidence>
<dbReference type="GO" id="GO:0006777">
    <property type="term" value="P:Mo-molybdopterin cofactor biosynthetic process"/>
    <property type="evidence" value="ECO:0007669"/>
    <property type="project" value="UniProtKB-KW"/>
</dbReference>
<evidence type="ECO:0000313" key="19">
    <source>
        <dbReference type="EMBL" id="KAF4469711.1"/>
    </source>
</evidence>
<dbReference type="Pfam" id="PF04055">
    <property type="entry name" value="Radical_SAM"/>
    <property type="match status" value="1"/>
</dbReference>
<evidence type="ECO:0000256" key="16">
    <source>
        <dbReference type="ARBA" id="ARBA00048697"/>
    </source>
</evidence>
<comment type="catalytic activity">
    <reaction evidence="1">
        <text>(8S)-3',8-cyclo-7,8-dihydroguanosine 5'-triphosphate = cyclic pyranopterin phosphate + diphosphate</text>
        <dbReference type="Rhea" id="RHEA:49580"/>
        <dbReference type="ChEBI" id="CHEBI:33019"/>
        <dbReference type="ChEBI" id="CHEBI:59648"/>
        <dbReference type="ChEBI" id="CHEBI:131766"/>
        <dbReference type="EC" id="4.6.1.17"/>
    </reaction>
</comment>
<dbReference type="OrthoDB" id="429626at2759"/>
<accession>A0A8H4PH77</accession>
<dbReference type="Pfam" id="PF06463">
    <property type="entry name" value="Mob_synth_C"/>
    <property type="match status" value="1"/>
</dbReference>
<evidence type="ECO:0000256" key="1">
    <source>
        <dbReference type="ARBA" id="ARBA00001637"/>
    </source>
</evidence>
<dbReference type="PROSITE" id="PS51918">
    <property type="entry name" value="RADICAL_SAM"/>
    <property type="match status" value="1"/>
</dbReference>
<dbReference type="SFLD" id="SFLDS00029">
    <property type="entry name" value="Radical_SAM"/>
    <property type="match status" value="1"/>
</dbReference>
<name>A0A8H4PH77_9HYPO</name>
<dbReference type="GO" id="GO:0046872">
    <property type="term" value="F:metal ion binding"/>
    <property type="evidence" value="ECO:0007669"/>
    <property type="project" value="UniProtKB-KW"/>
</dbReference>
<evidence type="ECO:0000256" key="13">
    <source>
        <dbReference type="ARBA" id="ARBA00023134"/>
    </source>
</evidence>
<evidence type="ECO:0000256" key="10">
    <source>
        <dbReference type="ARBA" id="ARBA00023004"/>
    </source>
</evidence>
<dbReference type="SFLD" id="SFLDG01067">
    <property type="entry name" value="SPASM/twitch_domain_containing"/>
    <property type="match status" value="1"/>
</dbReference>
<comment type="similarity">
    <text evidence="5">In the N-terminal section; belongs to the radical SAM superfamily. MoaA family.</text>
</comment>
<comment type="caution">
    <text evidence="19">The sequence shown here is derived from an EMBL/GenBank/DDBJ whole genome shotgun (WGS) entry which is preliminary data.</text>
</comment>
<comment type="catalytic activity">
    <reaction evidence="16">
        <text>GTP + AH2 + S-adenosyl-L-methionine = (8S)-3',8-cyclo-7,8-dihydroguanosine 5'-triphosphate + 5'-deoxyadenosine + L-methionine + A + H(+)</text>
        <dbReference type="Rhea" id="RHEA:49576"/>
        <dbReference type="ChEBI" id="CHEBI:13193"/>
        <dbReference type="ChEBI" id="CHEBI:15378"/>
        <dbReference type="ChEBI" id="CHEBI:17319"/>
        <dbReference type="ChEBI" id="CHEBI:17499"/>
        <dbReference type="ChEBI" id="CHEBI:37565"/>
        <dbReference type="ChEBI" id="CHEBI:57844"/>
        <dbReference type="ChEBI" id="CHEBI:59789"/>
        <dbReference type="ChEBI" id="CHEBI:131766"/>
        <dbReference type="EC" id="4.1.99.22"/>
    </reaction>
</comment>
<keyword evidence="6" id="KW-0004">4Fe-4S</keyword>
<keyword evidence="7" id="KW-0949">S-adenosyl-L-methionine</keyword>
<dbReference type="Proteomes" id="UP000554235">
    <property type="component" value="Unassembled WGS sequence"/>
</dbReference>
<protein>
    <recommendedName>
        <fullName evidence="18">Radical SAM core domain-containing protein</fullName>
    </recommendedName>
</protein>
<comment type="similarity">
    <text evidence="4">In the C-terminal section; belongs to the MoaC family.</text>
</comment>
<dbReference type="Gene3D" id="3.20.20.70">
    <property type="entry name" value="Aldolase class I"/>
    <property type="match status" value="1"/>
</dbReference>
<evidence type="ECO:0000256" key="12">
    <source>
        <dbReference type="ARBA" id="ARBA00023128"/>
    </source>
</evidence>
<dbReference type="GO" id="GO:0061799">
    <property type="term" value="F:cyclic pyranopterin monophosphate synthase activity"/>
    <property type="evidence" value="ECO:0007669"/>
    <property type="project" value="UniProtKB-EC"/>
</dbReference>
<dbReference type="InterPro" id="IPR000385">
    <property type="entry name" value="MoaA_NifB_PqqE_Fe-S-bd_CS"/>
</dbReference>
<organism evidence="19 20">
    <name type="scientific">Fusarium albosuccineum</name>
    <dbReference type="NCBI Taxonomy" id="1237068"/>
    <lineage>
        <taxon>Eukaryota</taxon>
        <taxon>Fungi</taxon>
        <taxon>Dikarya</taxon>
        <taxon>Ascomycota</taxon>
        <taxon>Pezizomycotina</taxon>
        <taxon>Sordariomycetes</taxon>
        <taxon>Hypocreomycetidae</taxon>
        <taxon>Hypocreales</taxon>
        <taxon>Nectriaceae</taxon>
        <taxon>Fusarium</taxon>
        <taxon>Fusarium decemcellulare species complex</taxon>
    </lineage>
</organism>
<evidence type="ECO:0000256" key="17">
    <source>
        <dbReference type="SAM" id="MobiDB-lite"/>
    </source>
</evidence>
<dbReference type="Gene3D" id="3.30.70.640">
    <property type="entry name" value="Molybdopterin cofactor biosynthesis C (MoaC) domain"/>
    <property type="match status" value="1"/>
</dbReference>
<evidence type="ECO:0000256" key="8">
    <source>
        <dbReference type="ARBA" id="ARBA00022723"/>
    </source>
</evidence>
<keyword evidence="14" id="KW-0501">Molybdenum cofactor biosynthesis</keyword>
<keyword evidence="11" id="KW-0411">Iron-sulfur</keyword>
<dbReference type="SUPFAM" id="SSF55040">
    <property type="entry name" value="Molybdenum cofactor biosynthesis protein C, MoaC"/>
    <property type="match status" value="1"/>
</dbReference>
<proteinExistence type="inferred from homology"/>
<dbReference type="NCBIfam" id="NF006870">
    <property type="entry name" value="PRK09364.1"/>
    <property type="match status" value="1"/>
</dbReference>
<keyword evidence="8" id="KW-0479">Metal-binding</keyword>
<evidence type="ECO:0000256" key="11">
    <source>
        <dbReference type="ARBA" id="ARBA00023014"/>
    </source>
</evidence>
<dbReference type="PANTHER" id="PTHR22960:SF0">
    <property type="entry name" value="MOLYBDENUM COFACTOR BIOSYNTHESIS PROTEIN 1"/>
    <property type="match status" value="1"/>
</dbReference>
<dbReference type="InterPro" id="IPR013785">
    <property type="entry name" value="Aldolase_TIM"/>
</dbReference>
<evidence type="ECO:0000256" key="14">
    <source>
        <dbReference type="ARBA" id="ARBA00023150"/>
    </source>
</evidence>
<comment type="pathway">
    <text evidence="3">Cofactor biosynthesis; molybdopterin biosynthesis.</text>
</comment>
<dbReference type="InterPro" id="IPR002820">
    <property type="entry name" value="Mopterin_CF_biosynth-C_dom"/>
</dbReference>
<dbReference type="NCBIfam" id="TIGR02666">
    <property type="entry name" value="moaA"/>
    <property type="match status" value="1"/>
</dbReference>
<dbReference type="GO" id="GO:0051539">
    <property type="term" value="F:4 iron, 4 sulfur cluster binding"/>
    <property type="evidence" value="ECO:0007669"/>
    <property type="project" value="UniProtKB-KW"/>
</dbReference>
<dbReference type="EMBL" id="JAADYS010000441">
    <property type="protein sequence ID" value="KAF4469711.1"/>
    <property type="molecule type" value="Genomic_DNA"/>
</dbReference>
<dbReference type="GO" id="GO:0061798">
    <property type="term" value="F:GTP 3',8'-cyclase activity"/>
    <property type="evidence" value="ECO:0007669"/>
    <property type="project" value="UniProtKB-EC"/>
</dbReference>
<dbReference type="HAMAP" id="MF_01224_B">
    <property type="entry name" value="MoaC_B"/>
    <property type="match status" value="1"/>
</dbReference>
<keyword evidence="13" id="KW-0342">GTP-binding</keyword>
<dbReference type="AlphaFoldDB" id="A0A8H4PH77"/>
<comment type="cofactor">
    <cofactor evidence="2">
        <name>[4Fe-4S] cluster</name>
        <dbReference type="ChEBI" id="CHEBI:49883"/>
    </cofactor>
</comment>
<feature type="region of interest" description="Disordered" evidence="17">
    <location>
        <begin position="774"/>
        <end position="799"/>
    </location>
</feature>
<evidence type="ECO:0000256" key="15">
    <source>
        <dbReference type="ARBA" id="ARBA00023239"/>
    </source>
</evidence>
<dbReference type="InterPro" id="IPR023045">
    <property type="entry name" value="MoaC"/>
</dbReference>
<feature type="domain" description="Radical SAM core" evidence="18">
    <location>
        <begin position="89"/>
        <end position="320"/>
    </location>
</feature>
<dbReference type="Pfam" id="PF01967">
    <property type="entry name" value="MoaC"/>
    <property type="match status" value="1"/>
</dbReference>
<dbReference type="PROSITE" id="PS01305">
    <property type="entry name" value="MOAA_NIFB_PQQE"/>
    <property type="match status" value="1"/>
</dbReference>
<feature type="compositionally biased region" description="Basic and acidic residues" evidence="17">
    <location>
        <begin position="790"/>
        <end position="799"/>
    </location>
</feature>
<dbReference type="SUPFAM" id="SSF102114">
    <property type="entry name" value="Radical SAM enzymes"/>
    <property type="match status" value="1"/>
</dbReference>
<keyword evidence="9" id="KW-0547">Nucleotide-binding</keyword>
<keyword evidence="20" id="KW-1185">Reference proteome</keyword>
<dbReference type="InterPro" id="IPR036522">
    <property type="entry name" value="MoaC_sf"/>
</dbReference>
<gene>
    <name evidence="19" type="ORF">FALBO_3388</name>
</gene>
<evidence type="ECO:0000256" key="5">
    <source>
        <dbReference type="ARBA" id="ARBA00009862"/>
    </source>
</evidence>
<dbReference type="SFLD" id="SFLDG01383">
    <property type="entry name" value="cyclic_pyranopterin_phosphate"/>
    <property type="match status" value="1"/>
</dbReference>
<dbReference type="CDD" id="cd01420">
    <property type="entry name" value="MoaC_PE"/>
    <property type="match status" value="1"/>
</dbReference>
<dbReference type="NCBIfam" id="TIGR00581">
    <property type="entry name" value="moaC"/>
    <property type="match status" value="1"/>
</dbReference>
<dbReference type="CDD" id="cd01335">
    <property type="entry name" value="Radical_SAM"/>
    <property type="match status" value="1"/>
</dbReference>